<feature type="domain" description="CobW C-terminal" evidence="8">
    <location>
        <begin position="508"/>
        <end position="575"/>
    </location>
</feature>
<feature type="domain" description="CobW/HypB/UreG nucleotide-binding" evidence="7">
    <location>
        <begin position="282"/>
        <end position="457"/>
    </location>
</feature>
<evidence type="ECO:0000259" key="8">
    <source>
        <dbReference type="Pfam" id="PF07683"/>
    </source>
</evidence>
<dbReference type="EMBL" id="DYZA01000170">
    <property type="protein sequence ID" value="HJD97687.1"/>
    <property type="molecule type" value="Genomic_DNA"/>
</dbReference>
<comment type="caution">
    <text evidence="9">The sequence shown here is derived from an EMBL/GenBank/DDBJ whole genome shotgun (WGS) entry which is preliminary data.</text>
</comment>
<comment type="similarity">
    <text evidence="4">Belongs to the SIMIBI class G3E GTPase family. ZNG1 subfamily.</text>
</comment>
<dbReference type="InterPro" id="IPR051316">
    <property type="entry name" value="Zinc-reg_GTPase_activator"/>
</dbReference>
<evidence type="ECO:0000313" key="10">
    <source>
        <dbReference type="Proteomes" id="UP000698963"/>
    </source>
</evidence>
<dbReference type="InterPro" id="IPR036627">
    <property type="entry name" value="CobW-likC_sf"/>
</dbReference>
<evidence type="ECO:0000256" key="1">
    <source>
        <dbReference type="ARBA" id="ARBA00022741"/>
    </source>
</evidence>
<evidence type="ECO:0000313" key="9">
    <source>
        <dbReference type="EMBL" id="HJD97687.1"/>
    </source>
</evidence>
<evidence type="ECO:0000256" key="3">
    <source>
        <dbReference type="ARBA" id="ARBA00023186"/>
    </source>
</evidence>
<evidence type="ECO:0000256" key="4">
    <source>
        <dbReference type="ARBA" id="ARBA00034320"/>
    </source>
</evidence>
<dbReference type="InterPro" id="IPR027417">
    <property type="entry name" value="P-loop_NTPase"/>
</dbReference>
<dbReference type="Gene3D" id="3.40.50.300">
    <property type="entry name" value="P-loop containing nucleotide triphosphate hydrolases"/>
    <property type="match status" value="1"/>
</dbReference>
<keyword evidence="3" id="KW-0143">Chaperone</keyword>
<dbReference type="InterPro" id="IPR011629">
    <property type="entry name" value="CobW-like_C"/>
</dbReference>
<sequence length="577" mass="62817">MKLEHILPRALGDSDSDCASIFTSLIMAAHFERTRARALGWRGVRPCASSRPAWTCRVADCDSIFGIRFDGEQKTDASGRPASLRGVFSLYVFPEAQSPLLDTFPLDALRVALSPDYENSVREFSGNEPHLLPFLLGEMRMDVSFAGDALALTLEAPARHRVICADGIASEQGWIVAPGEAECDVPSFSLFLRLFSVIAATAEEQLGEKARVLRGMSKVPRLLFHADGSMEPCGNEQEILLSLIASFGPSSAAEEKTLHSMRDLPARHRPEELEQRLRPVLHVLTGFLGSGKTTFLRRWLDFLHGRERYTGVIQNEFGKVELDATLMKGDTLVEALDEGCVCCSLADSLRPGLERIIAAMPAEQFVLETTGLANPANIMEELGNLRDLVTPGLVITVADALDLRGPNEGPGKEDTGIRLAQLQKADVIILNKCDAVEADALEELTARLRSQNGKALILHARFGNIPFGELDAWIDSHGKTRLPSHSPQLMRMGEHAATHADEGYEAKALSFDHPLSRAELEAILNHAGPGLCRAKGIISMEGEGPCVIQYAAGRLDITPAPEERPIDLVLIGTDLTA</sequence>
<comment type="function">
    <text evidence="5">Zinc chaperone that directly transfers zinc cofactor to target proteins, thereby activating them. Zinc is transferred from the CXCC motif in the GTPase domain to the zinc binding site in target proteins in a process requiring GTP hydrolysis.</text>
</comment>
<dbReference type="PANTHER" id="PTHR13748">
    <property type="entry name" value="COBW-RELATED"/>
    <property type="match status" value="1"/>
</dbReference>
<dbReference type="PANTHER" id="PTHR13748:SF62">
    <property type="entry name" value="COBW DOMAIN-CONTAINING PROTEIN"/>
    <property type="match status" value="1"/>
</dbReference>
<dbReference type="GO" id="GO:0000166">
    <property type="term" value="F:nucleotide binding"/>
    <property type="evidence" value="ECO:0007669"/>
    <property type="project" value="UniProtKB-KW"/>
</dbReference>
<evidence type="ECO:0000256" key="5">
    <source>
        <dbReference type="ARBA" id="ARBA00045658"/>
    </source>
</evidence>
<accession>A0A921AXJ7</accession>
<dbReference type="Pfam" id="PF07683">
    <property type="entry name" value="CobW_C"/>
    <property type="match status" value="1"/>
</dbReference>
<dbReference type="InterPro" id="IPR003495">
    <property type="entry name" value="CobW/HypB/UreG_nucleotide-bd"/>
</dbReference>
<name>A0A921AXJ7_9BACT</name>
<dbReference type="Pfam" id="PF02492">
    <property type="entry name" value="cobW"/>
    <property type="match status" value="1"/>
</dbReference>
<dbReference type="CDD" id="cd03112">
    <property type="entry name" value="CobW-like"/>
    <property type="match status" value="1"/>
</dbReference>
<keyword evidence="1" id="KW-0547">Nucleotide-binding</keyword>
<evidence type="ECO:0000256" key="2">
    <source>
        <dbReference type="ARBA" id="ARBA00022801"/>
    </source>
</evidence>
<comment type="catalytic activity">
    <reaction evidence="6">
        <text>GTP + H2O = GDP + phosphate + H(+)</text>
        <dbReference type="Rhea" id="RHEA:19669"/>
        <dbReference type="ChEBI" id="CHEBI:15377"/>
        <dbReference type="ChEBI" id="CHEBI:15378"/>
        <dbReference type="ChEBI" id="CHEBI:37565"/>
        <dbReference type="ChEBI" id="CHEBI:43474"/>
        <dbReference type="ChEBI" id="CHEBI:58189"/>
    </reaction>
    <physiologicalReaction direction="left-to-right" evidence="6">
        <dbReference type="Rhea" id="RHEA:19670"/>
    </physiologicalReaction>
</comment>
<gene>
    <name evidence="9" type="ORF">K8W16_08595</name>
</gene>
<dbReference type="RefSeq" id="WP_304122734.1">
    <property type="nucleotide sequence ID" value="NZ_DYZA01000170.1"/>
</dbReference>
<dbReference type="GO" id="GO:0016787">
    <property type="term" value="F:hydrolase activity"/>
    <property type="evidence" value="ECO:0007669"/>
    <property type="project" value="UniProtKB-KW"/>
</dbReference>
<evidence type="ECO:0000256" key="6">
    <source>
        <dbReference type="ARBA" id="ARBA00049117"/>
    </source>
</evidence>
<dbReference type="Proteomes" id="UP000698963">
    <property type="component" value="Unassembled WGS sequence"/>
</dbReference>
<dbReference type="AlphaFoldDB" id="A0A921AXJ7"/>
<dbReference type="Gene3D" id="3.30.1220.10">
    <property type="entry name" value="CobW-like, C-terminal domain"/>
    <property type="match status" value="1"/>
</dbReference>
<dbReference type="GO" id="GO:0005737">
    <property type="term" value="C:cytoplasm"/>
    <property type="evidence" value="ECO:0007669"/>
    <property type="project" value="TreeGrafter"/>
</dbReference>
<organism evidence="9 10">
    <name type="scientific">Mailhella massiliensis</name>
    <dbReference type="NCBI Taxonomy" id="1903261"/>
    <lineage>
        <taxon>Bacteria</taxon>
        <taxon>Pseudomonadati</taxon>
        <taxon>Thermodesulfobacteriota</taxon>
        <taxon>Desulfovibrionia</taxon>
        <taxon>Desulfovibrionales</taxon>
        <taxon>Desulfovibrionaceae</taxon>
        <taxon>Mailhella</taxon>
    </lineage>
</organism>
<keyword evidence="2" id="KW-0378">Hydrolase</keyword>
<evidence type="ECO:0000259" key="7">
    <source>
        <dbReference type="Pfam" id="PF02492"/>
    </source>
</evidence>
<protein>
    <submittedName>
        <fullName evidence="9">GTP-binding protein</fullName>
    </submittedName>
</protein>
<reference evidence="9" key="2">
    <citation type="submission" date="2021-09" db="EMBL/GenBank/DDBJ databases">
        <authorList>
            <person name="Gilroy R."/>
        </authorList>
    </citation>
    <scope>NUCLEOTIDE SEQUENCE</scope>
    <source>
        <strain evidence="9">ChiGjej2B2-19336</strain>
    </source>
</reference>
<reference evidence="9" key="1">
    <citation type="journal article" date="2021" name="PeerJ">
        <title>Extensive microbial diversity within the chicken gut microbiome revealed by metagenomics and culture.</title>
        <authorList>
            <person name="Gilroy R."/>
            <person name="Ravi A."/>
            <person name="Getino M."/>
            <person name="Pursley I."/>
            <person name="Horton D.L."/>
            <person name="Alikhan N.F."/>
            <person name="Baker D."/>
            <person name="Gharbi K."/>
            <person name="Hall N."/>
            <person name="Watson M."/>
            <person name="Adriaenssens E.M."/>
            <person name="Foster-Nyarko E."/>
            <person name="Jarju S."/>
            <person name="Secka A."/>
            <person name="Antonio M."/>
            <person name="Oren A."/>
            <person name="Chaudhuri R.R."/>
            <person name="La Ragione R."/>
            <person name="Hildebrand F."/>
            <person name="Pallen M.J."/>
        </authorList>
    </citation>
    <scope>NUCLEOTIDE SEQUENCE</scope>
    <source>
        <strain evidence="9">ChiGjej2B2-19336</strain>
    </source>
</reference>
<dbReference type="SUPFAM" id="SSF90002">
    <property type="entry name" value="Hypothetical protein YjiA, C-terminal domain"/>
    <property type="match status" value="1"/>
</dbReference>
<dbReference type="SUPFAM" id="SSF52540">
    <property type="entry name" value="P-loop containing nucleoside triphosphate hydrolases"/>
    <property type="match status" value="1"/>
</dbReference>
<proteinExistence type="inferred from homology"/>